<dbReference type="AlphaFoldDB" id="A0A975ITK9"/>
<protein>
    <submittedName>
        <fullName evidence="1">TIGR04255 family protein</fullName>
    </submittedName>
</protein>
<dbReference type="EMBL" id="CP073078">
    <property type="protein sequence ID" value="QUD86972.1"/>
    <property type="molecule type" value="Genomic_DNA"/>
</dbReference>
<name>A0A975ITK9_9CAUL</name>
<evidence type="ECO:0000313" key="2">
    <source>
        <dbReference type="Proteomes" id="UP000676409"/>
    </source>
</evidence>
<keyword evidence="2" id="KW-1185">Reference proteome</keyword>
<gene>
    <name evidence="1" type="ORF">KCG34_18115</name>
</gene>
<reference evidence="1" key="1">
    <citation type="submission" date="2021-04" db="EMBL/GenBank/DDBJ databases">
        <title>The complete genome sequence of Caulobacter sp. S6.</title>
        <authorList>
            <person name="Tang Y."/>
            <person name="Ouyang W."/>
            <person name="Liu Q."/>
            <person name="Huang B."/>
            <person name="Guo Z."/>
            <person name="Lei P."/>
        </authorList>
    </citation>
    <scope>NUCLEOTIDE SEQUENCE</scope>
    <source>
        <strain evidence="1">S6</strain>
    </source>
</reference>
<evidence type="ECO:0000313" key="1">
    <source>
        <dbReference type="EMBL" id="QUD86972.1"/>
    </source>
</evidence>
<proteinExistence type="predicted"/>
<dbReference type="InterPro" id="IPR026349">
    <property type="entry name" value="CHP04255"/>
</dbReference>
<dbReference type="Proteomes" id="UP000676409">
    <property type="component" value="Chromosome"/>
</dbReference>
<dbReference type="RefSeq" id="WP_211937024.1">
    <property type="nucleotide sequence ID" value="NZ_CP073078.1"/>
</dbReference>
<accession>A0A975ITK9</accession>
<dbReference type="KEGG" id="caul:KCG34_18115"/>
<sequence>MPFEPINERHAIREVAFAFQFARPFNVEEIDTLAKDHDAIRSELPKLQRPMFLQFFVGPDASQTLNTPPGGANFESYKRDGTLDWRLSVTNNLLTVNCLTYTRWVDVWARAKHYISFAMPHLVKEDNAVSDIGLQYIDEFAWSGPIEEYDNRLILKAGGDNIPNSILGRGPLWHIHQGWFEPRERPLNGRLLNRMHVDALLVDDKHIVRFDSTLSLDIDEADRPTKCAALINEDGIADQVLSELHAVNKAVLGSYITDDLAKEIELVG</sequence>
<organism evidence="1 2">
    <name type="scientific">Phenylobacterium montanum</name>
    <dbReference type="NCBI Taxonomy" id="2823693"/>
    <lineage>
        <taxon>Bacteria</taxon>
        <taxon>Pseudomonadati</taxon>
        <taxon>Pseudomonadota</taxon>
        <taxon>Alphaproteobacteria</taxon>
        <taxon>Caulobacterales</taxon>
        <taxon>Caulobacteraceae</taxon>
        <taxon>Phenylobacterium</taxon>
    </lineage>
</organism>
<dbReference type="NCBIfam" id="TIGR04255">
    <property type="entry name" value="sporadTIGR04255"/>
    <property type="match status" value="1"/>
</dbReference>